<evidence type="ECO:0000259" key="2">
    <source>
        <dbReference type="Pfam" id="PF24410"/>
    </source>
</evidence>
<organism evidence="3 4">
    <name type="scientific">Streptomyces griseoruber</name>
    <dbReference type="NCBI Taxonomy" id="1943"/>
    <lineage>
        <taxon>Bacteria</taxon>
        <taxon>Bacillati</taxon>
        <taxon>Actinomycetota</taxon>
        <taxon>Actinomycetes</taxon>
        <taxon>Kitasatosporales</taxon>
        <taxon>Streptomycetaceae</taxon>
        <taxon>Streptomyces</taxon>
    </lineage>
</organism>
<dbReference type="PRINTS" id="PR00775">
    <property type="entry name" value="HEATSHOCK90"/>
</dbReference>
<evidence type="ECO:0000259" key="1">
    <source>
        <dbReference type="Pfam" id="PF24401"/>
    </source>
</evidence>
<dbReference type="RefSeq" id="WP_055633070.1">
    <property type="nucleotide sequence ID" value="NZ_KQ948775.1"/>
</dbReference>
<feature type="domain" description="iHD-CE" evidence="1">
    <location>
        <begin position="4"/>
        <end position="343"/>
    </location>
</feature>
<dbReference type="STRING" id="1943.AQJ64_29520"/>
<name>A0A117R9X8_9ACTN</name>
<keyword evidence="4" id="KW-1185">Reference proteome</keyword>
<sequence>MAQWRTQVAGSLVWELISPDARERSKHLQDEARELADRLADSYAESRRSALLDDPWHDERLASRTAARTNLLIHKLWSDREGFLSPSEAALIALLPFLHQAHRSATAVELAHVGPTDLRRRSAADADRQAYELVLGSHERLVRRAELGDLDDRPDGRPEIGWWLFHQWARTRQGSRLAHPADLDTVAVLLEPELLSRLLSCASARPSDLFDPALAGHLPSDPFPLDFHGRDFQSVRERLVGPLFAVAHAMAVEVTDLSSVIVRHVGIPEALDTERLQATVNSATWLFGTDDLGLKATCDHPAVVAALSEHTRRLESLLRTVRASGTPELAALPLHTRAEGVHEVDGRGARVPVDRLVRFRLDEERVQELLMGENLYRDRSLAIRELYQNALDACRYRRARSLAADESSGYRGRIEFRQGYDETEGRHYLECRDNGVGMDELTLSEVFAQAGVRFTDLPRYQEERQEWQRRGVTMHPNSRFGIGVLSYFMLADEVRVTTCHMDRLNGRFRELTVLITGPGHYFRVRPTEASGTIGTTVRLYLRDGDKAPSCVRELRRLLGVAEFTTTALHGSRSVEWKPGVLRPREDLTSNRDGYEAHGCTASWSDGPQGVDGQVVWCEHGGGVLVDGIHTETRVLKGILSDPKGTGRLRGAVVNLAGATRPRRLSVDRTEVLDDVGADVERLIRAALPTLLSSQPALLTHTWLSAVADRSPRLADIVTEAGGAAGRVLDLRGIASEMAVAGHFPHDVHILHGTDLGGYRGDVPDEMEDPADDVTRLWRLLAHRPHPMLTALAELVPELNEVERVLPARPSDARIRSSRATPGYVLSLAEACGASYGSVVRRLTELRLPTPPVPECEPVVDDINLTLLSPLRDVVPPGHLLRAHFEFGIGVSEAARRLEVFGFVTPDLHPSVDDADEQVLRLLSDDLNGTGSWLTTAETVAPGHLVKAHLRLGIAVDTAAQWLRRFGLTVLDVPTTDTPPADTLRLLSNGPDTERPLAPSLPVPVRHVFAVAAEWDRPVPEVTRELRAHGFRIAGHPVLEQLTDDVLAKSREWGWERSDWEVLCHEETVPPGLLVLAARRRGEPLADTAHLVSSLGLTPPAPLPEHAEDTDMSVLTAPVREGGRRRWLGANSRVSPRHVAEVALETGLSPAAVASRLRAYGLLPPDAPFPEEAAPSDAILLRPSQIWPGNPRPLQTVMQLSRQLDMPRSAVLHRMRQYGVPVKGEVSPETLDSVDPYLLERSAHRHGGRRVLEEPLPLHRLVKAAVGLEMEWPEAVRQLRSLGFVIRGDHTTALDAVDLELCLGDLDREQGSSRRRAPIPHYLRLTESYPGPVADLVARLERLGVDLDPVREAVRAALPRVPGLVMRAAADAT</sequence>
<reference evidence="3 4" key="1">
    <citation type="submission" date="2015-10" db="EMBL/GenBank/DDBJ databases">
        <title>Draft genome sequence of Streptomyces griseoruber DSM 40281, type strain for the species Streptomyces griseoruber.</title>
        <authorList>
            <person name="Ruckert C."/>
            <person name="Winkler A."/>
            <person name="Kalinowski J."/>
            <person name="Kampfer P."/>
            <person name="Glaeser S."/>
        </authorList>
    </citation>
    <scope>NUCLEOTIDE SEQUENCE [LARGE SCALE GENOMIC DNA]</scope>
    <source>
        <strain evidence="3 4">DSM 40281</strain>
    </source>
</reference>
<dbReference type="InterPro" id="IPR056506">
    <property type="entry name" value="iHD-CE"/>
</dbReference>
<evidence type="ECO:0000313" key="4">
    <source>
        <dbReference type="Proteomes" id="UP000052982"/>
    </source>
</evidence>
<dbReference type="EMBL" id="LMWW01000049">
    <property type="protein sequence ID" value="KUN79216.1"/>
    <property type="molecule type" value="Genomic_DNA"/>
</dbReference>
<dbReference type="Proteomes" id="UP000052982">
    <property type="component" value="Unassembled WGS sequence"/>
</dbReference>
<dbReference type="Pfam" id="PF24410">
    <property type="entry name" value="wHTH-HSP90_Na-assoc"/>
    <property type="match status" value="5"/>
</dbReference>
<dbReference type="Gene3D" id="3.30.565.10">
    <property type="entry name" value="Histidine kinase-like ATPase, C-terminal domain"/>
    <property type="match status" value="1"/>
</dbReference>
<feature type="domain" description="wHTH-Hsp90 Na associated" evidence="2">
    <location>
        <begin position="1109"/>
        <end position="1161"/>
    </location>
</feature>
<dbReference type="InterPro" id="IPR056507">
    <property type="entry name" value="wHTH-HSP90_Na-assoc"/>
</dbReference>
<comment type="caution">
    <text evidence="3">The sequence shown here is derived from an EMBL/GenBank/DDBJ whole genome shotgun (WGS) entry which is preliminary data.</text>
</comment>
<proteinExistence type="predicted"/>
<gene>
    <name evidence="3" type="ORF">AQJ64_29520</name>
</gene>
<dbReference type="SUPFAM" id="SSF55874">
    <property type="entry name" value="ATPase domain of HSP90 chaperone/DNA topoisomerase II/histidine kinase"/>
    <property type="match status" value="1"/>
</dbReference>
<evidence type="ECO:0000313" key="3">
    <source>
        <dbReference type="EMBL" id="KUN79216.1"/>
    </source>
</evidence>
<dbReference type="Pfam" id="PF24401">
    <property type="entry name" value="iHD-CE"/>
    <property type="match status" value="1"/>
</dbReference>
<accession>A0A117R9X8</accession>
<feature type="domain" description="wHTH-Hsp90 Na associated" evidence="2">
    <location>
        <begin position="871"/>
        <end position="902"/>
    </location>
</feature>
<feature type="domain" description="wHTH-Hsp90 Na associated" evidence="2">
    <location>
        <begin position="914"/>
        <end position="967"/>
    </location>
</feature>
<feature type="domain" description="wHTH-Hsp90 Na associated" evidence="2">
    <location>
        <begin position="1230"/>
        <end position="1283"/>
    </location>
</feature>
<protein>
    <recommendedName>
        <fullName evidence="5">ATP-binding protein</fullName>
    </recommendedName>
</protein>
<dbReference type="InterPro" id="IPR020575">
    <property type="entry name" value="Hsp90_N"/>
</dbReference>
<dbReference type="InterPro" id="IPR036890">
    <property type="entry name" value="HATPase_C_sf"/>
</dbReference>
<feature type="domain" description="wHTH-Hsp90 Na associated" evidence="2">
    <location>
        <begin position="978"/>
        <end position="1030"/>
    </location>
</feature>
<evidence type="ECO:0008006" key="5">
    <source>
        <dbReference type="Google" id="ProtNLM"/>
    </source>
</evidence>
<dbReference type="OrthoDB" id="9802640at2"/>